<gene>
    <name evidence="1" type="ORF">NCTC7928_00122</name>
</gene>
<protein>
    <submittedName>
        <fullName evidence="1">Adhesin biosynthesis transcription regulatory PapB family protein</fullName>
    </submittedName>
</protein>
<evidence type="ECO:0000313" key="1">
    <source>
        <dbReference type="EMBL" id="STF37544.1"/>
    </source>
</evidence>
<organism evidence="1 2">
    <name type="scientific">Escherichia coli</name>
    <dbReference type="NCBI Taxonomy" id="562"/>
    <lineage>
        <taxon>Bacteria</taxon>
        <taxon>Pseudomonadati</taxon>
        <taxon>Pseudomonadota</taxon>
        <taxon>Gammaproteobacteria</taxon>
        <taxon>Enterobacterales</taxon>
        <taxon>Enterobacteriaceae</taxon>
        <taxon>Escherichia</taxon>
    </lineage>
</organism>
<name>A0A376L7A2_ECOLX</name>
<proteinExistence type="predicted"/>
<dbReference type="Proteomes" id="UP000254877">
    <property type="component" value="Unassembled WGS sequence"/>
</dbReference>
<dbReference type="AlphaFoldDB" id="A0A376L7A2"/>
<dbReference type="EMBL" id="UGAB01000001">
    <property type="protein sequence ID" value="STF37544.1"/>
    <property type="molecule type" value="Genomic_DNA"/>
</dbReference>
<accession>A0A376L7A2</accession>
<evidence type="ECO:0000313" key="2">
    <source>
        <dbReference type="Proteomes" id="UP000254877"/>
    </source>
</evidence>
<sequence length="41" mass="4804">MVIQSKKVVKGTISISYFCLCLKKLNYTHSIVSALKYFYRE</sequence>
<reference evidence="1 2" key="1">
    <citation type="submission" date="2018-06" db="EMBL/GenBank/DDBJ databases">
        <authorList>
            <consortium name="Pathogen Informatics"/>
            <person name="Doyle S."/>
        </authorList>
    </citation>
    <scope>NUCLEOTIDE SEQUENCE [LARGE SCALE GENOMIC DNA]</scope>
    <source>
        <strain evidence="1 2">NCTC7928</strain>
    </source>
</reference>